<dbReference type="EMBL" id="UINC01169786">
    <property type="protein sequence ID" value="SVD73495.1"/>
    <property type="molecule type" value="Genomic_DNA"/>
</dbReference>
<feature type="non-terminal residue" evidence="1">
    <location>
        <position position="1"/>
    </location>
</feature>
<dbReference type="AlphaFoldDB" id="A0A382XS70"/>
<protein>
    <submittedName>
        <fullName evidence="1">Uncharacterized protein</fullName>
    </submittedName>
</protein>
<reference evidence="1" key="1">
    <citation type="submission" date="2018-05" db="EMBL/GenBank/DDBJ databases">
        <authorList>
            <person name="Lanie J.A."/>
            <person name="Ng W.-L."/>
            <person name="Kazmierczak K.M."/>
            <person name="Andrzejewski T.M."/>
            <person name="Davidsen T.M."/>
            <person name="Wayne K.J."/>
            <person name="Tettelin H."/>
            <person name="Glass J.I."/>
            <person name="Rusch D."/>
            <person name="Podicherti R."/>
            <person name="Tsui H.-C.T."/>
            <person name="Winkler M.E."/>
        </authorList>
    </citation>
    <scope>NUCLEOTIDE SEQUENCE</scope>
</reference>
<proteinExistence type="predicted"/>
<organism evidence="1">
    <name type="scientific">marine metagenome</name>
    <dbReference type="NCBI Taxonomy" id="408172"/>
    <lineage>
        <taxon>unclassified sequences</taxon>
        <taxon>metagenomes</taxon>
        <taxon>ecological metagenomes</taxon>
    </lineage>
</organism>
<sequence length="42" mass="4999">STLRQFGYERFTYYDDFPTKTSSFQTLIQNDQDIDVTLIAKM</sequence>
<evidence type="ECO:0000313" key="1">
    <source>
        <dbReference type="EMBL" id="SVD73495.1"/>
    </source>
</evidence>
<name>A0A382XS70_9ZZZZ</name>
<gene>
    <name evidence="1" type="ORF">METZ01_LOCUS426349</name>
</gene>
<accession>A0A382XS70</accession>